<dbReference type="GO" id="GO:0015344">
    <property type="term" value="F:siderophore uptake transmembrane transporter activity"/>
    <property type="evidence" value="ECO:0007669"/>
    <property type="project" value="TreeGrafter"/>
</dbReference>
<accession>A0A7Y3W4R0</accession>
<evidence type="ECO:0000256" key="2">
    <source>
        <dbReference type="SAM" id="SignalP"/>
    </source>
</evidence>
<protein>
    <recommendedName>
        <fullName evidence="5">TonB-dependent receptor plug domain-containing protein</fullName>
    </recommendedName>
</protein>
<gene>
    <name evidence="3" type="ORF">HK107_04190</name>
</gene>
<evidence type="ECO:0008006" key="5">
    <source>
        <dbReference type="Google" id="ProtNLM"/>
    </source>
</evidence>
<organism evidence="3 4">
    <name type="scientific">Parvularcula mediterranea</name>
    <dbReference type="NCBI Taxonomy" id="2732508"/>
    <lineage>
        <taxon>Bacteria</taxon>
        <taxon>Pseudomonadati</taxon>
        <taxon>Pseudomonadota</taxon>
        <taxon>Alphaproteobacteria</taxon>
        <taxon>Parvularculales</taxon>
        <taxon>Parvularculaceae</taxon>
        <taxon>Parvularcula</taxon>
    </lineage>
</organism>
<dbReference type="RefSeq" id="WP_173197036.1">
    <property type="nucleotide sequence ID" value="NZ_JABFCX010000002.1"/>
</dbReference>
<dbReference type="EMBL" id="JABFCX010000002">
    <property type="protein sequence ID" value="NNU15517.1"/>
    <property type="molecule type" value="Genomic_DNA"/>
</dbReference>
<dbReference type="PANTHER" id="PTHR30069:SF29">
    <property type="entry name" value="HEMOGLOBIN AND HEMOGLOBIN-HAPTOGLOBIN-BINDING PROTEIN 1-RELATED"/>
    <property type="match status" value="1"/>
</dbReference>
<sequence length="685" mass="77055">MRSCLTACLLAALVPGAAWAQQAPAEAENSGVQRFEPAYFERFAPQTAADMVRRIPGFSVRNNTEGRGLGQGGTNVLINGERVTSKESNVIEILERTPAATVVAIEVADAATLGVTGLTGQVANVIIDRSNLSGSYEYSMEFRDETKPRFQRGQVSVSGEAGKLSYTLGLASRSRRGFERGPEEVLNGMGNLIELRDEHLQIKYDGPRLTYDLGYDFSARTKLRLTGSGELGNFQEIERSESSNGSFRTAENAEDEWNTDITAELSHDIGPGTAKLIGYTRFEHSPFFSRTKLRTPGEEDFIQTFEQVADEAESIGRAEYAWATESGVSWEFAGETAFNFVEVESDFIIQDGLDNEVVDIPGVRVEELRAQTSLTRGFKIFEKVNVQASLAGEWSRLTVENEAGEETREESFLRPKGFVSLAFPLGEKLSMRARVDRSVGQLNFFDFVSSVNLTDEREDAGNKNLVPQQSWDSELELQRDFGNDERIVLRFNHAFIADRVDNVLVTVERDGELVRQNATGNIPKARFAAARLEGTVLTDRWGLKGGRFDFEGARFYSEVEDQLTGENRSFNGFNDWFYGIDFRHDIPGTNWAWGGDVRRRGPEEFIRFDEETRFSLSKPFYGAGIEYKDFYGAILRLRVGNIANTDFKVNRIRYDGFRDEGVIEEIERRERYDNQRWAIDIVGTF</sequence>
<evidence type="ECO:0000313" key="3">
    <source>
        <dbReference type="EMBL" id="NNU15517.1"/>
    </source>
</evidence>
<feature type="chain" id="PRO_5031558120" description="TonB-dependent receptor plug domain-containing protein" evidence="2">
    <location>
        <begin position="21"/>
        <end position="685"/>
    </location>
</feature>
<reference evidence="3 4" key="1">
    <citation type="submission" date="2020-05" db="EMBL/GenBank/DDBJ databases">
        <title>Parvularcula mediterraneae sp. nov., isolated from polypropylene straw from shallow seawater of the seashore of Laganas in Zakynthos island, Greece.</title>
        <authorList>
            <person name="Szabo I."/>
            <person name="Al-Omari J."/>
            <person name="Rado J."/>
            <person name="Szerdahelyi G.S."/>
        </authorList>
    </citation>
    <scope>NUCLEOTIDE SEQUENCE [LARGE SCALE GENOMIC DNA]</scope>
    <source>
        <strain evidence="3 4">ZS-1/3</strain>
    </source>
</reference>
<dbReference type="InterPro" id="IPR039426">
    <property type="entry name" value="TonB-dep_rcpt-like"/>
</dbReference>
<dbReference type="Gene3D" id="2.170.130.10">
    <property type="entry name" value="TonB-dependent receptor, plug domain"/>
    <property type="match status" value="1"/>
</dbReference>
<comment type="caution">
    <text evidence="3">The sequence shown here is derived from an EMBL/GenBank/DDBJ whole genome shotgun (WGS) entry which is preliminary data.</text>
</comment>
<name>A0A7Y3W4R0_9PROT</name>
<dbReference type="GO" id="GO:0044718">
    <property type="term" value="P:siderophore transmembrane transport"/>
    <property type="evidence" value="ECO:0007669"/>
    <property type="project" value="TreeGrafter"/>
</dbReference>
<dbReference type="InterPro" id="IPR037066">
    <property type="entry name" value="Plug_dom_sf"/>
</dbReference>
<proteinExistence type="predicted"/>
<dbReference type="AlphaFoldDB" id="A0A7Y3W4R0"/>
<evidence type="ECO:0000313" key="4">
    <source>
        <dbReference type="Proteomes" id="UP000536835"/>
    </source>
</evidence>
<dbReference type="Proteomes" id="UP000536835">
    <property type="component" value="Unassembled WGS sequence"/>
</dbReference>
<evidence type="ECO:0000256" key="1">
    <source>
        <dbReference type="ARBA" id="ARBA00022729"/>
    </source>
</evidence>
<keyword evidence="1 2" id="KW-0732">Signal</keyword>
<keyword evidence="4" id="KW-1185">Reference proteome</keyword>
<feature type="signal peptide" evidence="2">
    <location>
        <begin position="1"/>
        <end position="20"/>
    </location>
</feature>
<dbReference type="PANTHER" id="PTHR30069">
    <property type="entry name" value="TONB-DEPENDENT OUTER MEMBRANE RECEPTOR"/>
    <property type="match status" value="1"/>
</dbReference>
<dbReference type="SUPFAM" id="SSF56935">
    <property type="entry name" value="Porins"/>
    <property type="match status" value="1"/>
</dbReference>